<dbReference type="PROSITE" id="PS00211">
    <property type="entry name" value="ABC_TRANSPORTER_1"/>
    <property type="match status" value="1"/>
</dbReference>
<evidence type="ECO:0000256" key="8">
    <source>
        <dbReference type="SAM" id="Phobius"/>
    </source>
</evidence>
<feature type="transmembrane region" description="Helical" evidence="8">
    <location>
        <begin position="636"/>
        <end position="656"/>
    </location>
</feature>
<name>A0A3G2BZ46_CARAU</name>
<dbReference type="CDD" id="cd03263">
    <property type="entry name" value="ABC_subfamily_A"/>
    <property type="match status" value="1"/>
</dbReference>
<dbReference type="GO" id="GO:0090554">
    <property type="term" value="F:phosphatidylcholine floppase activity"/>
    <property type="evidence" value="ECO:0007669"/>
    <property type="project" value="TreeGrafter"/>
</dbReference>
<feature type="transmembrane region" description="Helical" evidence="8">
    <location>
        <begin position="1171"/>
        <end position="1195"/>
    </location>
</feature>
<accession>A0A3G2BZ46</accession>
<evidence type="ECO:0000256" key="3">
    <source>
        <dbReference type="ARBA" id="ARBA00022692"/>
    </source>
</evidence>
<dbReference type="InterPro" id="IPR008952">
    <property type="entry name" value="Tetraspanin_EC2_sf"/>
</dbReference>
<feature type="transmembrane region" description="Helical" evidence="8">
    <location>
        <begin position="677"/>
        <end position="700"/>
    </location>
</feature>
<comment type="subcellular location">
    <subcellularLocation>
        <location evidence="1">Membrane</location>
        <topology evidence="1">Multi-pass membrane protein</topology>
    </subcellularLocation>
</comment>
<dbReference type="PANTHER" id="PTHR19229">
    <property type="entry name" value="ATP-BINDING CASSETTE TRANSPORTER SUBFAMILY A ABCA"/>
    <property type="match status" value="1"/>
</dbReference>
<dbReference type="PRINTS" id="PR00259">
    <property type="entry name" value="TMFOUR"/>
</dbReference>
<keyword evidence="6" id="KW-0325">Glycoprotein</keyword>
<dbReference type="InterPro" id="IPR003439">
    <property type="entry name" value="ABC_transporter-like_ATP-bd"/>
</dbReference>
<feature type="region of interest" description="Disordered" evidence="7">
    <location>
        <begin position="321"/>
        <end position="349"/>
    </location>
</feature>
<dbReference type="Gene3D" id="1.10.1450.10">
    <property type="entry name" value="Tetraspanin"/>
    <property type="match status" value="1"/>
</dbReference>
<proteinExistence type="evidence at transcript level"/>
<feature type="transmembrane region" description="Helical" evidence="8">
    <location>
        <begin position="1143"/>
        <end position="1164"/>
    </location>
</feature>
<dbReference type="PANTHER" id="PTHR19229:SF234">
    <property type="entry name" value="ATP-BINDING CASSETTE SUB-FAMILY A MEMBER 1-LIKE"/>
    <property type="match status" value="1"/>
</dbReference>
<feature type="domain" description="ABC transporter" evidence="9">
    <location>
        <begin position="896"/>
        <end position="1129"/>
    </location>
</feature>
<evidence type="ECO:0000256" key="2">
    <source>
        <dbReference type="ARBA" id="ARBA00006840"/>
    </source>
</evidence>
<sequence length="1333" mass="149243">MSLLTQLRLLLWKNFTLRRRQKVRLLVELLWPLFLFFILVAVRSTNNPVYKSQCHYPNKPLPSAGVLPWLQGMLCNMQNPCVSFPTPGEAPGQVNNFDNSTVTKVLVEVQSLLADPSLFSNVRRISEDIGRWTSVLQNANPAAGQSIPLHSLLRTNETFSDYLTKSLSVPNTTVTRLMRTKVRLGQLPSLSADGDLRSLLCGPSVSRILDFNSTNQKEEFQNITCSLTANQLLQARRVFLQNLDNMKLLNALPSALALDRLQVVSLMGQTSAHIAPLMTGMSNFKSSVLLSAVETLDFRSDPFGSLSQLMCGAESNSTSRAAVRTASNQQNTSTATTNNNPTTSTNTSDFCKNLTDTLESTSSLRLIWRTFRPFLQGKILYAPDTNVTRSIITEANRTFDALAKVGDLADAWLENEDVLWDFFNNGTQINTLRTLLKNPVLAAVLDQQLEDSGLSSAIISSFLFNGPESERPAGMKAFDWRNVFNATSSAAQQITQILTCFDLDKFKGVSSEAVLVEQSLKLLSQDRFWAGLVFTDLDPSDPRTPPHIKYKIRMDIGDTERTNKIKERSWSPMARDNPFNDLHYVSGGFVYLQDMVDRGIIKVQTGVSQPLGVYAQQMPYPCYVDDAFLRSLTRSLPLYMTLAWIFSVALIVKGVVQEKEARLKETVRMMGLKSSTYWLSWAISSTLPLAVSAALLTIILKYGKVLRYSDPSVIFVFLLVFCMATVMQCFFISVFFSRANLAAACGSLIYFLLYLPHVLCYAWRDVLGFGTKIATSLLSCVAFGYGCENFSRYEEQGIGIQWSNIRVSPQENDRYSFIVSIVMMLFDAFIYWILTWYIENVYPGQYGIPKPWYFPFTSSYWCGTPVGSDAHPDLLHELENQSGYLEKPPPGMKPGVCIRNLVKVYKTGNKLAVDGLSLDFYQDHITSFLGHNGAGKTTTMSILTGLFAPTSGTAYINGYDIRSDMDTIRTHLGMCPQHNVLFNDLTVEEHIYFYARLKGRSSKEVKKEIDQMIRDVGLPHKRKDLVKNLSGGMQRKLSVAIAFVGGSNVVILDEPTAGVDPYARRGIWELLLKYKQGLGEASARGTSMEGDCLSCIKYLMFVFNFLIFLGGSFLIGVGVWVVVDPTGFREIVAANPLLFTGVYIILAMGGMLFLLGFLGCCGAIRENKCLLLFFFMLILIIFLAELAAAILAFIFREHLTREHFTKELKMHYQGYNNTDVFTSTWNAIMNTFDCCGVNSPEDFEESFFRLINRGEVVPEACCRRNNHVGEAGFTNREECLSGSMLFRNNKGCYSAVVDYFELYIYVAGALAIVVLTIELFAMVFAMCLFRGIQ</sequence>
<dbReference type="GO" id="GO:0016887">
    <property type="term" value="F:ATP hydrolysis activity"/>
    <property type="evidence" value="ECO:0007669"/>
    <property type="project" value="InterPro"/>
</dbReference>
<dbReference type="InterPro" id="IPR018499">
    <property type="entry name" value="Tetraspanin/Peripherin"/>
</dbReference>
<dbReference type="Pfam" id="PF00335">
    <property type="entry name" value="Tetraspanin"/>
    <property type="match status" value="1"/>
</dbReference>
<dbReference type="InterPro" id="IPR017871">
    <property type="entry name" value="ABC_transporter-like_CS"/>
</dbReference>
<protein>
    <submittedName>
        <fullName evidence="10">ATP-binding cassette subfamily A member 1-like protein</fullName>
    </submittedName>
</protein>
<dbReference type="GO" id="GO:0140359">
    <property type="term" value="F:ABC-type transporter activity"/>
    <property type="evidence" value="ECO:0007669"/>
    <property type="project" value="InterPro"/>
</dbReference>
<feature type="transmembrane region" description="Helical" evidence="8">
    <location>
        <begin position="23"/>
        <end position="42"/>
    </location>
</feature>
<evidence type="ECO:0000256" key="5">
    <source>
        <dbReference type="ARBA" id="ARBA00023136"/>
    </source>
</evidence>
<feature type="transmembrane region" description="Helical" evidence="8">
    <location>
        <begin position="741"/>
        <end position="764"/>
    </location>
</feature>
<comment type="similarity">
    <text evidence="2">Belongs to the tetraspanin (TM4SF) family.</text>
</comment>
<dbReference type="GO" id="GO:0090556">
    <property type="term" value="F:phosphatidylserine floppase activity"/>
    <property type="evidence" value="ECO:0007669"/>
    <property type="project" value="TreeGrafter"/>
</dbReference>
<feature type="transmembrane region" description="Helical" evidence="8">
    <location>
        <begin position="712"/>
        <end position="734"/>
    </location>
</feature>
<dbReference type="Gene3D" id="3.40.50.300">
    <property type="entry name" value="P-loop containing nucleotide triphosphate hydrolases"/>
    <property type="match status" value="1"/>
</dbReference>
<dbReference type="FunFam" id="1.10.1450.10:FF:000012">
    <property type="entry name" value="Tetraspanin"/>
    <property type="match status" value="1"/>
</dbReference>
<evidence type="ECO:0000256" key="7">
    <source>
        <dbReference type="SAM" id="MobiDB-lite"/>
    </source>
</evidence>
<feature type="compositionally biased region" description="Low complexity" evidence="7">
    <location>
        <begin position="325"/>
        <end position="348"/>
    </location>
</feature>
<evidence type="ECO:0000313" key="10">
    <source>
        <dbReference type="EMBL" id="AYM45136.1"/>
    </source>
</evidence>
<dbReference type="CDD" id="cd03156">
    <property type="entry name" value="uroplakin_I_like_LEL"/>
    <property type="match status" value="1"/>
</dbReference>
<feature type="transmembrane region" description="Helical" evidence="8">
    <location>
        <begin position="815"/>
        <end position="838"/>
    </location>
</feature>
<dbReference type="Pfam" id="PF12698">
    <property type="entry name" value="ABC2_membrane_3"/>
    <property type="match status" value="1"/>
</dbReference>
<evidence type="ECO:0000256" key="4">
    <source>
        <dbReference type="ARBA" id="ARBA00022989"/>
    </source>
</evidence>
<dbReference type="InterPro" id="IPR013525">
    <property type="entry name" value="ABC2_TM"/>
</dbReference>
<dbReference type="SUPFAM" id="SSF52540">
    <property type="entry name" value="P-loop containing nucleoside triphosphate hydrolases"/>
    <property type="match status" value="1"/>
</dbReference>
<keyword evidence="10" id="KW-0067">ATP-binding</keyword>
<dbReference type="PROSITE" id="PS50893">
    <property type="entry name" value="ABC_TRANSPORTER_2"/>
    <property type="match status" value="1"/>
</dbReference>
<dbReference type="Pfam" id="PF00005">
    <property type="entry name" value="ABC_tran"/>
    <property type="match status" value="1"/>
</dbReference>
<keyword evidence="10" id="KW-0547">Nucleotide-binding</keyword>
<reference evidence="10" key="1">
    <citation type="submission" date="2018-05" db="EMBL/GenBank/DDBJ databases">
        <title>Identification and Analysis of ABC Transporter Gene Family in Goldfish (Carassius auratus).</title>
        <authorList>
            <person name="Liu H."/>
            <person name="Song S."/>
            <person name="Cui W."/>
            <person name="Li W."/>
            <person name="Ren J."/>
        </authorList>
    </citation>
    <scope>NUCLEOTIDE SEQUENCE</scope>
</reference>
<evidence type="ECO:0000259" key="9">
    <source>
        <dbReference type="PROSITE" id="PS50893"/>
    </source>
</evidence>
<dbReference type="PROSITE" id="PS00421">
    <property type="entry name" value="TM4_1"/>
    <property type="match status" value="1"/>
</dbReference>
<dbReference type="GO" id="GO:0033700">
    <property type="term" value="P:phospholipid efflux"/>
    <property type="evidence" value="ECO:0007669"/>
    <property type="project" value="TreeGrafter"/>
</dbReference>
<dbReference type="InterPro" id="IPR027417">
    <property type="entry name" value="P-loop_NTPase"/>
</dbReference>
<feature type="transmembrane region" description="Helical" evidence="8">
    <location>
        <begin position="1303"/>
        <end position="1329"/>
    </location>
</feature>
<dbReference type="InterPro" id="IPR018503">
    <property type="entry name" value="Tetraspanin_CS"/>
</dbReference>
<evidence type="ECO:0000256" key="6">
    <source>
        <dbReference type="ARBA" id="ARBA00023180"/>
    </source>
</evidence>
<keyword evidence="4 8" id="KW-1133">Transmembrane helix</keyword>
<dbReference type="FunFam" id="3.40.50.300:FF:002275">
    <property type="entry name" value="ATP-binding cassette, subfamily A (ABC1), member 16"/>
    <property type="match status" value="1"/>
</dbReference>
<dbReference type="InterPro" id="IPR026082">
    <property type="entry name" value="ABCA"/>
</dbReference>
<dbReference type="GO" id="GO:0016020">
    <property type="term" value="C:membrane"/>
    <property type="evidence" value="ECO:0007669"/>
    <property type="project" value="UniProtKB-SubCell"/>
</dbReference>
<feature type="transmembrane region" description="Helical" evidence="8">
    <location>
        <begin position="1098"/>
        <end position="1123"/>
    </location>
</feature>
<dbReference type="EMBL" id="MH420532">
    <property type="protein sequence ID" value="AYM45136.1"/>
    <property type="molecule type" value="mRNA"/>
</dbReference>
<keyword evidence="5 8" id="KW-0472">Membrane</keyword>
<dbReference type="GO" id="GO:0005524">
    <property type="term" value="F:ATP binding"/>
    <property type="evidence" value="ECO:0007669"/>
    <property type="project" value="UniProtKB-KW"/>
</dbReference>
<organism evidence="10">
    <name type="scientific">Carassius auratus</name>
    <name type="common">Goldfish</name>
    <dbReference type="NCBI Taxonomy" id="7957"/>
    <lineage>
        <taxon>Eukaryota</taxon>
        <taxon>Metazoa</taxon>
        <taxon>Chordata</taxon>
        <taxon>Craniata</taxon>
        <taxon>Vertebrata</taxon>
        <taxon>Euteleostomi</taxon>
        <taxon>Actinopterygii</taxon>
        <taxon>Neopterygii</taxon>
        <taxon>Teleostei</taxon>
        <taxon>Ostariophysi</taxon>
        <taxon>Cypriniformes</taxon>
        <taxon>Cyprinidae</taxon>
        <taxon>Cyprininae</taxon>
        <taxon>Carassius</taxon>
    </lineage>
</organism>
<evidence type="ECO:0000256" key="1">
    <source>
        <dbReference type="ARBA" id="ARBA00004141"/>
    </source>
</evidence>
<keyword evidence="3 8" id="KW-0812">Transmembrane</keyword>
<dbReference type="SUPFAM" id="SSF48652">
    <property type="entry name" value="Tetraspanin"/>
    <property type="match status" value="1"/>
</dbReference>